<dbReference type="EMBL" id="JAVDXO010000001">
    <property type="protein sequence ID" value="MDR7305093.1"/>
    <property type="molecule type" value="Genomic_DNA"/>
</dbReference>
<dbReference type="Pfam" id="PF00990">
    <property type="entry name" value="GGDEF"/>
    <property type="match status" value="1"/>
</dbReference>
<dbReference type="Proteomes" id="UP001268089">
    <property type="component" value="Unassembled WGS sequence"/>
</dbReference>
<dbReference type="PROSITE" id="PS50883">
    <property type="entry name" value="EAL"/>
    <property type="match status" value="1"/>
</dbReference>
<evidence type="ECO:0000313" key="4">
    <source>
        <dbReference type="Proteomes" id="UP001268089"/>
    </source>
</evidence>
<dbReference type="RefSeq" id="WP_310338901.1">
    <property type="nucleotide sequence ID" value="NZ_JAVDXO010000001.1"/>
</dbReference>
<evidence type="ECO:0000259" key="2">
    <source>
        <dbReference type="PROSITE" id="PS50887"/>
    </source>
</evidence>
<proteinExistence type="predicted"/>
<dbReference type="SMART" id="SM00052">
    <property type="entry name" value="EAL"/>
    <property type="match status" value="1"/>
</dbReference>
<dbReference type="Gene3D" id="3.30.450.40">
    <property type="match status" value="1"/>
</dbReference>
<comment type="caution">
    <text evidence="3">The sequence shown here is derived from an EMBL/GenBank/DDBJ whole genome shotgun (WGS) entry which is preliminary data.</text>
</comment>
<name>A0ABU1ZHY3_9BURK</name>
<dbReference type="SUPFAM" id="SSF141868">
    <property type="entry name" value="EAL domain-like"/>
    <property type="match status" value="1"/>
</dbReference>
<dbReference type="Gene3D" id="3.30.70.270">
    <property type="match status" value="1"/>
</dbReference>
<evidence type="ECO:0000259" key="1">
    <source>
        <dbReference type="PROSITE" id="PS50883"/>
    </source>
</evidence>
<reference evidence="3 4" key="1">
    <citation type="submission" date="2023-07" db="EMBL/GenBank/DDBJ databases">
        <title>Sorghum-associated microbial communities from plants grown in Nebraska, USA.</title>
        <authorList>
            <person name="Schachtman D."/>
        </authorList>
    </citation>
    <scope>NUCLEOTIDE SEQUENCE [LARGE SCALE GENOMIC DNA]</scope>
    <source>
        <strain evidence="3 4">BE308</strain>
    </source>
</reference>
<feature type="domain" description="GGDEF" evidence="2">
    <location>
        <begin position="359"/>
        <end position="491"/>
    </location>
</feature>
<evidence type="ECO:0000313" key="3">
    <source>
        <dbReference type="EMBL" id="MDR7305093.1"/>
    </source>
</evidence>
<dbReference type="InterPro" id="IPR050706">
    <property type="entry name" value="Cyclic-di-GMP_PDE-like"/>
</dbReference>
<dbReference type="SUPFAM" id="SSF55781">
    <property type="entry name" value="GAF domain-like"/>
    <property type="match status" value="1"/>
</dbReference>
<sequence length="764" mass="83803">MAVIVGALLDIAPKLGISTPLRAKLRTDTDHASAMEAAAGFGLCWYDAHSGQILLSTHAAKLLDVQGCHHKNLDETLIHVVPEDAARLVALLSDTTTPCSGSIEARVLSAAEGMRWLRISTLPDDAQHPQLINGMLQDISQVKHAAVRERLGFELTEYLVGSHALGDAIDNAIQLICKNLGWEWGAYWAMEHSGLVQPHLACKNFWHPPDYDLTGFSQASTSLYMKAGEGLVGSVWESGEAQWVESMGNDPRFLRHARARASGLWSGYVFPVTYVSDDGVHHRPGVLEFYSSLSRQPEAQLPKLSKTIGALIAQTAGRLEKEAEIRHMAQVDELTELANRAHFYALLDRRCVRAARANTVFGLMYIDLDRFKPINDAFGHEAGNVVLRGFAARLKLVAPDDAVVGRLGGDEFAVLVPCRNDAELAHIAQQILEAARTPFEYEGIELTVSASVGISRFPDNGLTSPELLRSADAAMYRVKQNGRNNSDVFSTSSPNLLAQQQASIAQRLAIETELHHALQDNALFLAYQPIFDIASGSMHAVEALVRWRRQDGTLVPPDLFIPIAEQSHLIVEIDQWVMAQACRDLATLRAAGFDGLKVHVNMAATEFANSALPEELRQLTASLGVDPSNISLELTEGMLMKHPEQVVRVMHDLRKLGFEISLDDFGMGHSSLSMLKNLPISSMKVDRSFVRDLPTQERDRAIVNTIVGLGQHMRLDVIAEGVETLPQLAVLREAGCTLIQGFLLSRPLSLQDLLVQFPEGKSPA</sequence>
<gene>
    <name evidence="3" type="ORF">J2X15_000359</name>
</gene>
<organism evidence="3 4">
    <name type="scientific">Rhodoferax saidenbachensis</name>
    <dbReference type="NCBI Taxonomy" id="1484693"/>
    <lineage>
        <taxon>Bacteria</taxon>
        <taxon>Pseudomonadati</taxon>
        <taxon>Pseudomonadota</taxon>
        <taxon>Betaproteobacteria</taxon>
        <taxon>Burkholderiales</taxon>
        <taxon>Comamonadaceae</taxon>
        <taxon>Rhodoferax</taxon>
    </lineage>
</organism>
<dbReference type="InterPro" id="IPR029787">
    <property type="entry name" value="Nucleotide_cyclase"/>
</dbReference>
<accession>A0ABU1ZHY3</accession>
<dbReference type="Pfam" id="PF00563">
    <property type="entry name" value="EAL"/>
    <property type="match status" value="1"/>
</dbReference>
<protein>
    <submittedName>
        <fullName evidence="3">Diguanylate cyclase (GGDEF)-like protein</fullName>
    </submittedName>
</protein>
<dbReference type="Gene3D" id="3.20.20.450">
    <property type="entry name" value="EAL domain"/>
    <property type="match status" value="1"/>
</dbReference>
<dbReference type="InterPro" id="IPR029016">
    <property type="entry name" value="GAF-like_dom_sf"/>
</dbReference>
<dbReference type="PANTHER" id="PTHR33121">
    <property type="entry name" value="CYCLIC DI-GMP PHOSPHODIESTERASE PDEF"/>
    <property type="match status" value="1"/>
</dbReference>
<dbReference type="InterPro" id="IPR000160">
    <property type="entry name" value="GGDEF_dom"/>
</dbReference>
<dbReference type="NCBIfam" id="TIGR00254">
    <property type="entry name" value="GGDEF"/>
    <property type="match status" value="1"/>
</dbReference>
<keyword evidence="4" id="KW-1185">Reference proteome</keyword>
<dbReference type="InterPro" id="IPR001633">
    <property type="entry name" value="EAL_dom"/>
</dbReference>
<dbReference type="CDD" id="cd01948">
    <property type="entry name" value="EAL"/>
    <property type="match status" value="1"/>
</dbReference>
<dbReference type="SUPFAM" id="SSF55073">
    <property type="entry name" value="Nucleotide cyclase"/>
    <property type="match status" value="1"/>
</dbReference>
<dbReference type="PROSITE" id="PS50887">
    <property type="entry name" value="GGDEF"/>
    <property type="match status" value="1"/>
</dbReference>
<dbReference type="CDD" id="cd01949">
    <property type="entry name" value="GGDEF"/>
    <property type="match status" value="1"/>
</dbReference>
<dbReference type="PANTHER" id="PTHR33121:SF79">
    <property type="entry name" value="CYCLIC DI-GMP PHOSPHODIESTERASE PDED-RELATED"/>
    <property type="match status" value="1"/>
</dbReference>
<dbReference type="SMART" id="SM00267">
    <property type="entry name" value="GGDEF"/>
    <property type="match status" value="1"/>
</dbReference>
<dbReference type="InterPro" id="IPR035919">
    <property type="entry name" value="EAL_sf"/>
</dbReference>
<feature type="domain" description="EAL" evidence="1">
    <location>
        <begin position="507"/>
        <end position="761"/>
    </location>
</feature>
<dbReference type="InterPro" id="IPR043128">
    <property type="entry name" value="Rev_trsase/Diguanyl_cyclase"/>
</dbReference>